<sequence>MDDSDFSQDESTSVDTIDSPFATIEVSSTSTYCPLLELLPELRNAIFGDVLISQSAIFINAGMPEPPLLSTCKQIRREARPVFYGRNEFRLQQIGYKCQIYIHLEKRIKEVWDEYKVELKYRNRGIRIPNWTDLLEWLARMHAGEVDHDMLRYIKLTAARRKYFNQMSTQQSVQHALLQSDATDYMDMPAPMLNIDLHPTTLASTATVPTSYALLQLAPELRNHIWEYAVIDSNVIAIDDGWHEPGLLLACKQIRNEARPFFYCQNSFTAHPTEYNSDIYIPVTKRYRELQKSCGIRLPHTSAAVVTLGPNWSNVLEWLRRFHAREVNQIVLPPTRAPGMPLDMKVVGTMFESLDYMKSTPWVEVAQVMEEHHRLLVAIDRRWA</sequence>
<reference evidence="1" key="1">
    <citation type="submission" date="2023-04" db="EMBL/GenBank/DDBJ databases">
        <title>Black Yeasts Isolated from many extreme environments.</title>
        <authorList>
            <person name="Coleine C."/>
            <person name="Stajich J.E."/>
            <person name="Selbmann L."/>
        </authorList>
    </citation>
    <scope>NUCLEOTIDE SEQUENCE</scope>
    <source>
        <strain evidence="1">CCFEE 5312</strain>
    </source>
</reference>
<dbReference type="Proteomes" id="UP001271007">
    <property type="component" value="Unassembled WGS sequence"/>
</dbReference>
<dbReference type="PANTHER" id="PTHR42085">
    <property type="entry name" value="F-BOX DOMAIN-CONTAINING PROTEIN"/>
    <property type="match status" value="1"/>
</dbReference>
<dbReference type="EMBL" id="JAWDJX010000032">
    <property type="protein sequence ID" value="KAK3050387.1"/>
    <property type="molecule type" value="Genomic_DNA"/>
</dbReference>
<dbReference type="PANTHER" id="PTHR42085:SF1">
    <property type="entry name" value="F-BOX DOMAIN-CONTAINING PROTEIN"/>
    <property type="match status" value="1"/>
</dbReference>
<name>A0AAJ0GAF2_9PEZI</name>
<dbReference type="InterPro" id="IPR038883">
    <property type="entry name" value="AN11006-like"/>
</dbReference>
<gene>
    <name evidence="1" type="ORF">LTR09_008298</name>
</gene>
<accession>A0AAJ0GAF2</accession>
<evidence type="ECO:0000313" key="2">
    <source>
        <dbReference type="Proteomes" id="UP001271007"/>
    </source>
</evidence>
<organism evidence="1 2">
    <name type="scientific">Extremus antarcticus</name>
    <dbReference type="NCBI Taxonomy" id="702011"/>
    <lineage>
        <taxon>Eukaryota</taxon>
        <taxon>Fungi</taxon>
        <taxon>Dikarya</taxon>
        <taxon>Ascomycota</taxon>
        <taxon>Pezizomycotina</taxon>
        <taxon>Dothideomycetes</taxon>
        <taxon>Dothideomycetidae</taxon>
        <taxon>Mycosphaerellales</taxon>
        <taxon>Extremaceae</taxon>
        <taxon>Extremus</taxon>
    </lineage>
</organism>
<dbReference type="AlphaFoldDB" id="A0AAJ0GAF2"/>
<proteinExistence type="predicted"/>
<comment type="caution">
    <text evidence="1">The sequence shown here is derived from an EMBL/GenBank/DDBJ whole genome shotgun (WGS) entry which is preliminary data.</text>
</comment>
<evidence type="ECO:0000313" key="1">
    <source>
        <dbReference type="EMBL" id="KAK3050387.1"/>
    </source>
</evidence>
<keyword evidence="2" id="KW-1185">Reference proteome</keyword>
<protein>
    <submittedName>
        <fullName evidence="1">Uncharacterized protein</fullName>
    </submittedName>
</protein>